<dbReference type="GO" id="GO:0005739">
    <property type="term" value="C:mitochondrion"/>
    <property type="evidence" value="ECO:0007669"/>
    <property type="project" value="TreeGrafter"/>
</dbReference>
<dbReference type="GO" id="GO:0006635">
    <property type="term" value="P:fatty acid beta-oxidation"/>
    <property type="evidence" value="ECO:0007669"/>
    <property type="project" value="TreeGrafter"/>
</dbReference>
<evidence type="ECO:0000313" key="5">
    <source>
        <dbReference type="EMBL" id="PIO75839.1"/>
    </source>
</evidence>
<dbReference type="PANTHER" id="PTHR18919">
    <property type="entry name" value="ACETYL-COA C-ACYLTRANSFERASE"/>
    <property type="match status" value="1"/>
</dbReference>
<dbReference type="Pfam" id="PF00108">
    <property type="entry name" value="Thiolase_N"/>
    <property type="match status" value="1"/>
</dbReference>
<dbReference type="Proteomes" id="UP000230423">
    <property type="component" value="Unassembled WGS sequence"/>
</dbReference>
<dbReference type="InterPro" id="IPR016039">
    <property type="entry name" value="Thiolase-like"/>
</dbReference>
<keyword evidence="2" id="KW-0808">Transferase</keyword>
<dbReference type="GO" id="GO:0003985">
    <property type="term" value="F:acetyl-CoA C-acetyltransferase activity"/>
    <property type="evidence" value="ECO:0007669"/>
    <property type="project" value="TreeGrafter"/>
</dbReference>
<evidence type="ECO:0000256" key="3">
    <source>
        <dbReference type="ARBA" id="ARBA00023315"/>
    </source>
</evidence>
<organism evidence="5 6">
    <name type="scientific">Teladorsagia circumcincta</name>
    <name type="common">Brown stomach worm</name>
    <name type="synonym">Ostertagia circumcincta</name>
    <dbReference type="NCBI Taxonomy" id="45464"/>
    <lineage>
        <taxon>Eukaryota</taxon>
        <taxon>Metazoa</taxon>
        <taxon>Ecdysozoa</taxon>
        <taxon>Nematoda</taxon>
        <taxon>Chromadorea</taxon>
        <taxon>Rhabditida</taxon>
        <taxon>Rhabditina</taxon>
        <taxon>Rhabditomorpha</taxon>
        <taxon>Strongyloidea</taxon>
        <taxon>Trichostrongylidae</taxon>
        <taxon>Teladorsagia</taxon>
    </lineage>
</organism>
<dbReference type="Gene3D" id="3.40.47.10">
    <property type="match status" value="1"/>
</dbReference>
<comment type="similarity">
    <text evidence="1">Belongs to the thiolase-like superfamily. Thiolase family.</text>
</comment>
<feature type="domain" description="Thiolase N-terminal" evidence="4">
    <location>
        <begin position="24"/>
        <end position="71"/>
    </location>
</feature>
<dbReference type="PANTHER" id="PTHR18919:SF156">
    <property type="entry name" value="ACETYL-COA ACETYLTRANSFERASE, MITOCHONDRIAL"/>
    <property type="match status" value="1"/>
</dbReference>
<protein>
    <recommendedName>
        <fullName evidence="4">Thiolase N-terminal domain-containing protein</fullName>
    </recommendedName>
</protein>
<dbReference type="OrthoDB" id="5404651at2759"/>
<sequence length="71" mass="7394">MLGRSSIVGRQALSVTTLSKNKEVFIIGAARTPIGSFRSQLASLSAPQLGSVAIKAAVERGGLKPEDVQEV</sequence>
<evidence type="ECO:0000259" key="4">
    <source>
        <dbReference type="Pfam" id="PF00108"/>
    </source>
</evidence>
<dbReference type="SUPFAM" id="SSF53901">
    <property type="entry name" value="Thiolase-like"/>
    <property type="match status" value="1"/>
</dbReference>
<evidence type="ECO:0000256" key="2">
    <source>
        <dbReference type="ARBA" id="ARBA00022679"/>
    </source>
</evidence>
<dbReference type="AlphaFoldDB" id="A0A2G9V007"/>
<accession>A0A2G9V007</accession>
<name>A0A2G9V007_TELCI</name>
<evidence type="ECO:0000313" key="6">
    <source>
        <dbReference type="Proteomes" id="UP000230423"/>
    </source>
</evidence>
<dbReference type="EMBL" id="KZ345102">
    <property type="protein sequence ID" value="PIO75839.1"/>
    <property type="molecule type" value="Genomic_DNA"/>
</dbReference>
<proteinExistence type="inferred from homology"/>
<reference evidence="5 6" key="1">
    <citation type="submission" date="2015-09" db="EMBL/GenBank/DDBJ databases">
        <title>Draft genome of the parasitic nematode Teladorsagia circumcincta isolate WARC Sus (inbred).</title>
        <authorList>
            <person name="Mitreva M."/>
        </authorList>
    </citation>
    <scope>NUCLEOTIDE SEQUENCE [LARGE SCALE GENOMIC DNA]</scope>
    <source>
        <strain evidence="5 6">S</strain>
    </source>
</reference>
<evidence type="ECO:0000256" key="1">
    <source>
        <dbReference type="ARBA" id="ARBA00010982"/>
    </source>
</evidence>
<gene>
    <name evidence="5" type="ORF">TELCIR_02106</name>
</gene>
<dbReference type="InterPro" id="IPR020616">
    <property type="entry name" value="Thiolase_N"/>
</dbReference>
<keyword evidence="6" id="KW-1185">Reference proteome</keyword>
<keyword evidence="3" id="KW-0012">Acyltransferase</keyword>